<feature type="non-terminal residue" evidence="2">
    <location>
        <position position="171"/>
    </location>
</feature>
<dbReference type="Gene3D" id="2.100.10.30">
    <property type="entry name" value="Jacalin-like lectin domain"/>
    <property type="match status" value="1"/>
</dbReference>
<dbReference type="Pfam" id="PF01419">
    <property type="entry name" value="Jacalin"/>
    <property type="match status" value="1"/>
</dbReference>
<keyword evidence="3" id="KW-1185">Reference proteome</keyword>
<comment type="caution">
    <text evidence="2">The sequence shown here is derived from an EMBL/GenBank/DDBJ whole genome shotgun (WGS) entry which is preliminary data.</text>
</comment>
<evidence type="ECO:0000313" key="2">
    <source>
        <dbReference type="EMBL" id="KAJ2932468.1"/>
    </source>
</evidence>
<proteinExistence type="predicted"/>
<dbReference type="EMBL" id="JANBPK010000771">
    <property type="protein sequence ID" value="KAJ2932468.1"/>
    <property type="molecule type" value="Genomic_DNA"/>
</dbReference>
<dbReference type="OrthoDB" id="2943769at2759"/>
<gene>
    <name evidence="2" type="ORF">H1R20_g4608</name>
</gene>
<evidence type="ECO:0000313" key="3">
    <source>
        <dbReference type="Proteomes" id="UP001140091"/>
    </source>
</evidence>
<evidence type="ECO:0000259" key="1">
    <source>
        <dbReference type="Pfam" id="PF01419"/>
    </source>
</evidence>
<dbReference type="AlphaFoldDB" id="A0A9W8MKK6"/>
<dbReference type="Proteomes" id="UP001140091">
    <property type="component" value="Unassembled WGS sequence"/>
</dbReference>
<dbReference type="SUPFAM" id="SSF51101">
    <property type="entry name" value="Mannose-binding lectins"/>
    <property type="match status" value="1"/>
</dbReference>
<reference evidence="2" key="1">
    <citation type="submission" date="2022-06" db="EMBL/GenBank/DDBJ databases">
        <title>Genome Sequence of Candolleomyces eurysporus.</title>
        <authorList>
            <person name="Buettner E."/>
        </authorList>
    </citation>
    <scope>NUCLEOTIDE SEQUENCE</scope>
    <source>
        <strain evidence="2">VTCC 930004</strain>
    </source>
</reference>
<accession>A0A9W8MKK6</accession>
<dbReference type="InterPro" id="IPR001229">
    <property type="entry name" value="Jacalin-like_lectin_dom"/>
</dbReference>
<protein>
    <recommendedName>
        <fullName evidence="1">Jacalin-type lectin domain-containing protein</fullName>
    </recommendedName>
</protein>
<sequence>MGTSVQVVATTQSVLFGDNKGNQFNDLETVIGIPSNVTINVDKPIKSITVMWGYVVDGIEITYSESDSAATPTTVSHGTSSRCLDTNLNKSEINLGATENIIAVSGVQGISEWGLRILKLSFVIYDSNTGDVRTEGPFGGGEGDSPQPFRVTANGILVAFGGFAVNTDTNR</sequence>
<dbReference type="InterPro" id="IPR036404">
    <property type="entry name" value="Jacalin-like_lectin_dom_sf"/>
</dbReference>
<feature type="domain" description="Jacalin-type lectin" evidence="1">
    <location>
        <begin position="16"/>
        <end position="163"/>
    </location>
</feature>
<name>A0A9W8MKK6_9AGAR</name>
<organism evidence="2 3">
    <name type="scientific">Candolleomyces eurysporus</name>
    <dbReference type="NCBI Taxonomy" id="2828524"/>
    <lineage>
        <taxon>Eukaryota</taxon>
        <taxon>Fungi</taxon>
        <taxon>Dikarya</taxon>
        <taxon>Basidiomycota</taxon>
        <taxon>Agaricomycotina</taxon>
        <taxon>Agaricomycetes</taxon>
        <taxon>Agaricomycetidae</taxon>
        <taxon>Agaricales</taxon>
        <taxon>Agaricineae</taxon>
        <taxon>Psathyrellaceae</taxon>
        <taxon>Candolleomyces</taxon>
    </lineage>
</organism>